<name>A0A166F2L0_9EURY</name>
<organism evidence="20 21">
    <name type="scientific">Methanobrevibacter cuticularis</name>
    <dbReference type="NCBI Taxonomy" id="47311"/>
    <lineage>
        <taxon>Archaea</taxon>
        <taxon>Methanobacteriati</taxon>
        <taxon>Methanobacteriota</taxon>
        <taxon>Methanomada group</taxon>
        <taxon>Methanobacteria</taxon>
        <taxon>Methanobacteriales</taxon>
        <taxon>Methanobacteriaceae</taxon>
        <taxon>Methanobrevibacter</taxon>
    </lineage>
</organism>
<keyword evidence="21" id="KW-1185">Reference proteome</keyword>
<sequence length="108" mass="11407">MEMLPLIKIVPEYNLTLDPSTGIIGAALGREVLVLTMDDVIKEIDVLESAADDLLDSLNPNTVSEGAYPGREGVYATAGMLTNMVYGFVIGLFVLIAAIPLLASLGVL</sequence>
<evidence type="ECO:0000313" key="20">
    <source>
        <dbReference type="EMBL" id="KZX17251.1"/>
    </source>
</evidence>
<evidence type="ECO:0000256" key="15">
    <source>
        <dbReference type="ARBA" id="ARBA00023136"/>
    </source>
</evidence>
<dbReference type="EMBL" id="LWMW01000054">
    <property type="protein sequence ID" value="KZX17251.1"/>
    <property type="molecule type" value="Genomic_DNA"/>
</dbReference>
<comment type="pathway">
    <text evidence="3 19">One-carbon metabolism; methanogenesis from CO(2); methyl-coenzyme M from 5,10-methylene-5,6,7,8-tetrahydromethanopterin: step 2/2.</text>
</comment>
<comment type="subcellular location">
    <subcellularLocation>
        <location evidence="2 19">Cell membrane</location>
        <topology evidence="2 19">Single-pass membrane protein</topology>
    </subcellularLocation>
</comment>
<dbReference type="PATRIC" id="fig|47311.3.peg.328"/>
<evidence type="ECO:0000256" key="6">
    <source>
        <dbReference type="ARBA" id="ARBA00015127"/>
    </source>
</evidence>
<evidence type="ECO:0000256" key="16">
    <source>
        <dbReference type="ARBA" id="ARBA00029818"/>
    </source>
</evidence>
<evidence type="ECO:0000256" key="4">
    <source>
        <dbReference type="ARBA" id="ARBA00010027"/>
    </source>
</evidence>
<evidence type="ECO:0000313" key="21">
    <source>
        <dbReference type="Proteomes" id="UP000077275"/>
    </source>
</evidence>
<comment type="function">
    <text evidence="1 19">Part of a complex that catalyzes the formation of methyl-coenzyme M and tetrahydromethanopterin from coenzyme M and methyl-tetrahydromethanopterin. This is an energy-conserving, sodium-ion translocating step.</text>
</comment>
<keyword evidence="7 19" id="KW-1003">Cell membrane</keyword>
<gene>
    <name evidence="19" type="primary">mtrB</name>
    <name evidence="20" type="ORF">MBCUT_02980</name>
</gene>
<keyword evidence="14 19" id="KW-0484">Methanogenesis</keyword>
<reference evidence="20 21" key="1">
    <citation type="submission" date="2016-04" db="EMBL/GenBank/DDBJ databases">
        <title>Genome sequence of Methanobrevibacter cuticularis DSM 11139.</title>
        <authorList>
            <person name="Poehlein A."/>
            <person name="Seedorf H."/>
            <person name="Daniel R."/>
        </authorList>
    </citation>
    <scope>NUCLEOTIDE SEQUENCE [LARGE SCALE GENOMIC DNA]</scope>
    <source>
        <strain evidence="20 21">DSM 11139</strain>
    </source>
</reference>
<dbReference type="HAMAP" id="MF_01094">
    <property type="entry name" value="MtrB"/>
    <property type="match status" value="1"/>
</dbReference>
<dbReference type="GO" id="GO:0005886">
    <property type="term" value="C:plasma membrane"/>
    <property type="evidence" value="ECO:0007669"/>
    <property type="project" value="UniProtKB-SubCell"/>
</dbReference>
<dbReference type="STRING" id="47311.MBCUT_02980"/>
<evidence type="ECO:0000256" key="18">
    <source>
        <dbReference type="ARBA" id="ARBA00044970"/>
    </source>
</evidence>
<dbReference type="AlphaFoldDB" id="A0A166F2L0"/>
<dbReference type="Pfam" id="PF05440">
    <property type="entry name" value="MtrB"/>
    <property type="match status" value="1"/>
</dbReference>
<dbReference type="NCBIfam" id="NF002129">
    <property type="entry name" value="PRK00965.1"/>
    <property type="match status" value="1"/>
</dbReference>
<comment type="subunit">
    <text evidence="5 19">The complex is composed of 8 subunits; MtrA, MtrB, MtrC, MtrD, MtrE, MtrF, MtrG and MtrH.</text>
</comment>
<evidence type="ECO:0000256" key="1">
    <source>
        <dbReference type="ARBA" id="ARBA00002533"/>
    </source>
</evidence>
<dbReference type="GO" id="GO:0032259">
    <property type="term" value="P:methylation"/>
    <property type="evidence" value="ECO:0007669"/>
    <property type="project" value="UniProtKB-KW"/>
</dbReference>
<keyword evidence="15 19" id="KW-0472">Membrane</keyword>
<evidence type="ECO:0000256" key="19">
    <source>
        <dbReference type="HAMAP-Rule" id="MF_01094"/>
    </source>
</evidence>
<evidence type="ECO:0000256" key="17">
    <source>
        <dbReference type="ARBA" id="ARBA00044880"/>
    </source>
</evidence>
<dbReference type="GO" id="GO:0030269">
    <property type="term" value="F:tetrahydromethanopterin S-methyltransferase activity"/>
    <property type="evidence" value="ECO:0007669"/>
    <property type="project" value="UniProtKB-UniRule"/>
</dbReference>
<evidence type="ECO:0000256" key="14">
    <source>
        <dbReference type="ARBA" id="ARBA00022994"/>
    </source>
</evidence>
<evidence type="ECO:0000256" key="9">
    <source>
        <dbReference type="ARBA" id="ARBA00022603"/>
    </source>
</evidence>
<evidence type="ECO:0000256" key="13">
    <source>
        <dbReference type="ARBA" id="ARBA00022989"/>
    </source>
</evidence>
<evidence type="ECO:0000256" key="7">
    <source>
        <dbReference type="ARBA" id="ARBA00022475"/>
    </source>
</evidence>
<keyword evidence="9 19" id="KW-0489">Methyltransferase</keyword>
<evidence type="ECO:0000256" key="2">
    <source>
        <dbReference type="ARBA" id="ARBA00004162"/>
    </source>
</evidence>
<feature type="transmembrane region" description="Helical" evidence="19">
    <location>
        <begin position="85"/>
        <end position="107"/>
    </location>
</feature>
<dbReference type="InterPro" id="IPR008690">
    <property type="entry name" value="MtrB_MeTrfase"/>
</dbReference>
<dbReference type="PIRSF" id="PIRSF005518">
    <property type="entry name" value="MtrB"/>
    <property type="match status" value="1"/>
</dbReference>
<accession>A0A166F2L0</accession>
<dbReference type="RefSeq" id="WP_067257939.1">
    <property type="nucleotide sequence ID" value="NZ_LWMW01000054.1"/>
</dbReference>
<dbReference type="OrthoDB" id="114034at2157"/>
<keyword evidence="11 19" id="KW-0812">Transmembrane</keyword>
<evidence type="ECO:0000256" key="11">
    <source>
        <dbReference type="ARBA" id="ARBA00022692"/>
    </source>
</evidence>
<keyword evidence="12 19" id="KW-1278">Translocase</keyword>
<evidence type="ECO:0000256" key="3">
    <source>
        <dbReference type="ARBA" id="ARBA00004839"/>
    </source>
</evidence>
<evidence type="ECO:0000256" key="5">
    <source>
        <dbReference type="ARBA" id="ARBA00011616"/>
    </source>
</evidence>
<keyword evidence="10 19" id="KW-0808">Transferase</keyword>
<dbReference type="GO" id="GO:0019386">
    <property type="term" value="P:methanogenesis, from carbon dioxide"/>
    <property type="evidence" value="ECO:0007669"/>
    <property type="project" value="UniProtKB-UniRule"/>
</dbReference>
<dbReference type="EC" id="7.2.1.4" evidence="18 19"/>
<evidence type="ECO:0000256" key="10">
    <source>
        <dbReference type="ARBA" id="ARBA00022679"/>
    </source>
</evidence>
<dbReference type="Proteomes" id="UP000077275">
    <property type="component" value="Unassembled WGS sequence"/>
</dbReference>
<keyword evidence="13 19" id="KW-1133">Transmembrane helix</keyword>
<comment type="similarity">
    <text evidence="4 19">Belongs to the MtrB family.</text>
</comment>
<evidence type="ECO:0000256" key="8">
    <source>
        <dbReference type="ARBA" id="ARBA00022563"/>
    </source>
</evidence>
<protein>
    <recommendedName>
        <fullName evidence="6 19">Tetrahydromethanopterin S-methyltransferase subunit B</fullName>
        <ecNumber evidence="18 19">7.2.1.4</ecNumber>
    </recommendedName>
    <alternativeName>
        <fullName evidence="16 19">N5-methyltetrahydromethanopterin--coenzyme M methyltransferase subunit B</fullName>
    </alternativeName>
</protein>
<proteinExistence type="inferred from homology"/>
<comment type="catalytic activity">
    <reaction evidence="17 19">
        <text>5-methyl-5,6,7,8-tetrahydromethanopterin + coenzyme M + 2 Na(+)(in) = 5,6,7,8-tetrahydromethanopterin + methyl-coenzyme M + 2 Na(+)(out)</text>
        <dbReference type="Rhea" id="RHEA:53492"/>
        <dbReference type="ChEBI" id="CHEBI:29101"/>
        <dbReference type="ChEBI" id="CHEBI:58103"/>
        <dbReference type="ChEBI" id="CHEBI:58116"/>
        <dbReference type="ChEBI" id="CHEBI:58286"/>
        <dbReference type="ChEBI" id="CHEBI:58319"/>
        <dbReference type="EC" id="7.2.1.4"/>
    </reaction>
</comment>
<comment type="caution">
    <text evidence="20">The sequence shown here is derived from an EMBL/GenBank/DDBJ whole genome shotgun (WGS) entry which is preliminary data.</text>
</comment>
<dbReference type="NCBIfam" id="TIGR04166">
    <property type="entry name" value="methano_MtrB"/>
    <property type="match status" value="1"/>
</dbReference>
<evidence type="ECO:0000256" key="12">
    <source>
        <dbReference type="ARBA" id="ARBA00022967"/>
    </source>
</evidence>
<dbReference type="UniPathway" id="UPA00640">
    <property type="reaction ID" value="UER00698"/>
</dbReference>
<keyword evidence="8 19" id="KW-0554">One-carbon metabolism</keyword>
<dbReference type="GO" id="GO:0006730">
    <property type="term" value="P:one-carbon metabolic process"/>
    <property type="evidence" value="ECO:0007669"/>
    <property type="project" value="UniProtKB-UniRule"/>
</dbReference>